<feature type="compositionally biased region" description="Basic and acidic residues" evidence="1">
    <location>
        <begin position="322"/>
        <end position="331"/>
    </location>
</feature>
<gene>
    <name evidence="3" type="ORF">QRT03_26535</name>
</gene>
<feature type="domain" description="HNH nuclease" evidence="2">
    <location>
        <begin position="472"/>
        <end position="524"/>
    </location>
</feature>
<organism evidence="3 4">
    <name type="scientific">Actinomycetospora termitidis</name>
    <dbReference type="NCBI Taxonomy" id="3053470"/>
    <lineage>
        <taxon>Bacteria</taxon>
        <taxon>Bacillati</taxon>
        <taxon>Actinomycetota</taxon>
        <taxon>Actinomycetes</taxon>
        <taxon>Pseudonocardiales</taxon>
        <taxon>Pseudonocardiaceae</taxon>
        <taxon>Actinomycetospora</taxon>
    </lineage>
</organism>
<feature type="region of interest" description="Disordered" evidence="1">
    <location>
        <begin position="271"/>
        <end position="305"/>
    </location>
</feature>
<dbReference type="SMART" id="SM00507">
    <property type="entry name" value="HNHc"/>
    <property type="match status" value="1"/>
</dbReference>
<evidence type="ECO:0000256" key="1">
    <source>
        <dbReference type="SAM" id="MobiDB-lite"/>
    </source>
</evidence>
<dbReference type="Pfam" id="PF02720">
    <property type="entry name" value="DUF222"/>
    <property type="match status" value="2"/>
</dbReference>
<dbReference type="InterPro" id="IPR003870">
    <property type="entry name" value="DUF222"/>
</dbReference>
<name>A0ABT7MHZ2_9PSEU</name>
<dbReference type="InterPro" id="IPR003615">
    <property type="entry name" value="HNH_nuc"/>
</dbReference>
<dbReference type="EMBL" id="JASVWF010000007">
    <property type="protein sequence ID" value="MDL5159552.1"/>
    <property type="molecule type" value="Genomic_DNA"/>
</dbReference>
<feature type="compositionally biased region" description="Low complexity" evidence="1">
    <location>
        <begin position="351"/>
        <end position="360"/>
    </location>
</feature>
<evidence type="ECO:0000259" key="2">
    <source>
        <dbReference type="SMART" id="SM00507"/>
    </source>
</evidence>
<dbReference type="Proteomes" id="UP001231924">
    <property type="component" value="Unassembled WGS sequence"/>
</dbReference>
<dbReference type="RefSeq" id="WP_286056148.1">
    <property type="nucleotide sequence ID" value="NZ_JASVWF010000007.1"/>
</dbReference>
<feature type="region of interest" description="Disordered" evidence="1">
    <location>
        <begin position="1"/>
        <end position="65"/>
    </location>
</feature>
<evidence type="ECO:0000313" key="4">
    <source>
        <dbReference type="Proteomes" id="UP001231924"/>
    </source>
</evidence>
<accession>A0ABT7MHZ2</accession>
<feature type="compositionally biased region" description="Basic and acidic residues" evidence="1">
    <location>
        <begin position="338"/>
        <end position="350"/>
    </location>
</feature>
<feature type="region of interest" description="Disordered" evidence="1">
    <location>
        <begin position="218"/>
        <end position="240"/>
    </location>
</feature>
<keyword evidence="4" id="KW-1185">Reference proteome</keyword>
<proteinExistence type="predicted"/>
<comment type="caution">
    <text evidence="3">The sequence shown here is derived from an EMBL/GenBank/DDBJ whole genome shotgun (WGS) entry which is preliminary data.</text>
</comment>
<feature type="region of interest" description="Disordered" evidence="1">
    <location>
        <begin position="320"/>
        <end position="404"/>
    </location>
</feature>
<reference evidence="3 4" key="1">
    <citation type="submission" date="2023-06" db="EMBL/GenBank/DDBJ databases">
        <title>Actinomycetospora Odt1-22.</title>
        <authorList>
            <person name="Supong K."/>
        </authorList>
    </citation>
    <scope>NUCLEOTIDE SEQUENCE [LARGE SCALE GENOMIC DNA]</scope>
    <source>
        <strain evidence="3 4">Odt1-22</strain>
    </source>
</reference>
<protein>
    <submittedName>
        <fullName evidence="3">DUF222 domain-containing protein</fullName>
    </submittedName>
</protein>
<evidence type="ECO:0000313" key="3">
    <source>
        <dbReference type="EMBL" id="MDL5159552.1"/>
    </source>
</evidence>
<sequence length="562" mass="60931">MTAAVWTFDPGKGSWFTRADRPPPPGEPPERLARVFGLPPRPEETSWTVPGLEHGEADRDEDGLSRASSAALAEMADAVRAYRLAGARVYRALTALKASDALAESGYRHLSRLLADHVRLDPAETNRLARHAAALHETTSPSGAVVPADLPATSSSVDDGTVGDGHVEVIRDTMRRLSTVEDLDPELLAVTEQQLAALAATHSPIALKGAASVIADRLDPDGAAPSEDPPAPDELSYTRRRNGELRAKVILRDPVSAELFDQAIRAATLPPESAALADPDTGAAPMSADGERGEAPEVEADQSKPARQAAALIDLINAGHTEGLDEPHPGEDGQPPLWDHDSEDDRREFGGPDPDFTPDPCAHDGSEEGTAASDMGSATGPPPEPEPPRRSSRRRKPGDTTPIQLTVTVDYDTLRDQLADRSKALALLNDTTWIRPETVRQLACDAEIIPILLGSKGEVLDVGRKSRTPPAGLRRAIWARDRHCAFPGCRRKPRLCQIHHIHHWGHGGDTDPDNLTGVCTFHHGLVHRSGWQIVMHDHLPWFIPPKWLDPTQTPRHNRPWTL</sequence>
<dbReference type="CDD" id="cd00085">
    <property type="entry name" value="HNHc"/>
    <property type="match status" value="1"/>
</dbReference>